<dbReference type="InterPro" id="IPR011010">
    <property type="entry name" value="DNA_brk_join_enz"/>
</dbReference>
<keyword evidence="1" id="KW-0229">DNA integration</keyword>
<dbReference type="KEGG" id="pseb:EOK75_18195"/>
<dbReference type="SUPFAM" id="SSF56349">
    <property type="entry name" value="DNA breaking-rejoining enzymes"/>
    <property type="match status" value="1"/>
</dbReference>
<keyword evidence="4" id="KW-0614">Plasmid</keyword>
<evidence type="ECO:0000313" key="4">
    <source>
        <dbReference type="EMBL" id="QCO57629.1"/>
    </source>
</evidence>
<dbReference type="Pfam" id="PF00589">
    <property type="entry name" value="Phage_integrase"/>
    <property type="match status" value="1"/>
</dbReference>
<dbReference type="Gene3D" id="1.10.443.10">
    <property type="entry name" value="Intergrase catalytic core"/>
    <property type="match status" value="1"/>
</dbReference>
<dbReference type="InterPro" id="IPR013762">
    <property type="entry name" value="Integrase-like_cat_sf"/>
</dbReference>
<sequence>MPHEIHKRGKIWHYRGSTANGRFRGTTRTTDKAIAQRVAAEAEAREWKHHLDGPGAHVTFANAANAYLDAGKSTRFLLKLCEHFKDTPLRNISSGAILAAAVKLYPNAKGATRNRQVIAPTLAIINHAAELGWCAPVKVKRYSVNPAVKIPATREWVTAFADQAKTDNLPHLAALCFFMFGTAARIGEAVRMIWDDVDLNSNTAKLSGDKPKPWTRTAHLSPTVIAAMASIGGNRNPAELVFGYAESGSVKKTWDNVIERAGIERLTPHCCRHGFATAMLRAGFDPVTIAKRGGWKDPAIVVRTYGHALEDKTVTDVLFDTSLTQSAKQNPVTISKKRIN</sequence>
<geneLocation type="plasmid" evidence="4 5">
    <name>unnamed1</name>
</geneLocation>
<dbReference type="GO" id="GO:0003677">
    <property type="term" value="F:DNA binding"/>
    <property type="evidence" value="ECO:0007669"/>
    <property type="project" value="InterPro"/>
</dbReference>
<reference evidence="4 5" key="1">
    <citation type="submission" date="2019-05" db="EMBL/GenBank/DDBJ databases">
        <title>Pseudorhodobacter turbinis sp. nov., isolated from the gut of the Korean turban shell.</title>
        <authorList>
            <person name="Jeong Y.-S."/>
            <person name="Kang W.-R."/>
            <person name="Bae J.-W."/>
        </authorList>
    </citation>
    <scope>NUCLEOTIDE SEQUENCE [LARGE SCALE GENOMIC DNA]</scope>
    <source>
        <strain evidence="4 5">S12M18</strain>
        <plasmid evidence="4 5">unnamed1</plasmid>
    </source>
</reference>
<gene>
    <name evidence="4" type="ORF">EOK75_18195</name>
</gene>
<protein>
    <submittedName>
        <fullName evidence="4">Site-specific integrase</fullName>
    </submittedName>
</protein>
<dbReference type="GO" id="GO:0015074">
    <property type="term" value="P:DNA integration"/>
    <property type="evidence" value="ECO:0007669"/>
    <property type="project" value="UniProtKB-KW"/>
</dbReference>
<keyword evidence="2" id="KW-0233">DNA recombination</keyword>
<dbReference type="GO" id="GO:0006310">
    <property type="term" value="P:DNA recombination"/>
    <property type="evidence" value="ECO:0007669"/>
    <property type="project" value="UniProtKB-KW"/>
</dbReference>
<keyword evidence="5" id="KW-1185">Reference proteome</keyword>
<dbReference type="EMBL" id="CP039965">
    <property type="protein sequence ID" value="QCO57629.1"/>
    <property type="molecule type" value="Genomic_DNA"/>
</dbReference>
<evidence type="ECO:0000259" key="3">
    <source>
        <dbReference type="PROSITE" id="PS51898"/>
    </source>
</evidence>
<dbReference type="Proteomes" id="UP000298631">
    <property type="component" value="Plasmid unnamed1"/>
</dbReference>
<dbReference type="InterPro" id="IPR002104">
    <property type="entry name" value="Integrase_catalytic"/>
</dbReference>
<evidence type="ECO:0000256" key="1">
    <source>
        <dbReference type="ARBA" id="ARBA00022908"/>
    </source>
</evidence>
<dbReference type="CDD" id="cd00796">
    <property type="entry name" value="INT_Rci_Hp1_C"/>
    <property type="match status" value="1"/>
</dbReference>
<organism evidence="4 5">
    <name type="scientific">Pseudorhodobacter turbinis</name>
    <dbReference type="NCBI Taxonomy" id="2500533"/>
    <lineage>
        <taxon>Bacteria</taxon>
        <taxon>Pseudomonadati</taxon>
        <taxon>Pseudomonadota</taxon>
        <taxon>Alphaproteobacteria</taxon>
        <taxon>Rhodobacterales</taxon>
        <taxon>Paracoccaceae</taxon>
        <taxon>Pseudorhodobacter</taxon>
    </lineage>
</organism>
<name>A0A4P8EKW7_9RHOB</name>
<dbReference type="PROSITE" id="PS51898">
    <property type="entry name" value="TYR_RECOMBINASE"/>
    <property type="match status" value="1"/>
</dbReference>
<accession>A0A4P8EKW7</accession>
<evidence type="ECO:0000256" key="2">
    <source>
        <dbReference type="ARBA" id="ARBA00023172"/>
    </source>
</evidence>
<dbReference type="AlphaFoldDB" id="A0A4P8EKW7"/>
<dbReference type="PANTHER" id="PTHR30349">
    <property type="entry name" value="PHAGE INTEGRASE-RELATED"/>
    <property type="match status" value="1"/>
</dbReference>
<dbReference type="InterPro" id="IPR050090">
    <property type="entry name" value="Tyrosine_recombinase_XerCD"/>
</dbReference>
<evidence type="ECO:0000313" key="5">
    <source>
        <dbReference type="Proteomes" id="UP000298631"/>
    </source>
</evidence>
<dbReference type="OrthoDB" id="7216962at2"/>
<feature type="domain" description="Tyr recombinase" evidence="3">
    <location>
        <begin position="147"/>
        <end position="319"/>
    </location>
</feature>
<proteinExistence type="predicted"/>